<keyword evidence="2" id="KW-1185">Reference proteome</keyword>
<organism evidence="1 2">
    <name type="scientific">Deinococcus malanensis</name>
    <dbReference type="NCBI Taxonomy" id="1706855"/>
    <lineage>
        <taxon>Bacteria</taxon>
        <taxon>Thermotogati</taxon>
        <taxon>Deinococcota</taxon>
        <taxon>Deinococci</taxon>
        <taxon>Deinococcales</taxon>
        <taxon>Deinococcaceae</taxon>
        <taxon>Deinococcus</taxon>
    </lineage>
</organism>
<sequence length="169" mass="18606">MVLSTGLAQAQYSPSVTSDLGVGFGQAALSSSILQGTCALSGSSGQETRYKPDPRLAVKFSEARLAQFRQATADQLLKGKTAQQKREWIAVLVDNDMVNRLWVFNDFEKHSPGLSELVATYLGGMWKRVSGTRPNPTKLFGLREQLQRSMLEPARYSRIKAMSPAQRLG</sequence>
<gene>
    <name evidence="1" type="ORF">GCM10008955_41950</name>
</gene>
<name>A0ABQ2F2V5_9DEIO</name>
<accession>A0ABQ2F2V5</accession>
<dbReference type="Proteomes" id="UP000647587">
    <property type="component" value="Unassembled WGS sequence"/>
</dbReference>
<protein>
    <submittedName>
        <fullName evidence="1">Uncharacterized protein</fullName>
    </submittedName>
</protein>
<dbReference type="EMBL" id="BMPP01000044">
    <property type="protein sequence ID" value="GGK43789.1"/>
    <property type="molecule type" value="Genomic_DNA"/>
</dbReference>
<proteinExistence type="predicted"/>
<evidence type="ECO:0000313" key="2">
    <source>
        <dbReference type="Proteomes" id="UP000647587"/>
    </source>
</evidence>
<evidence type="ECO:0000313" key="1">
    <source>
        <dbReference type="EMBL" id="GGK43789.1"/>
    </source>
</evidence>
<comment type="caution">
    <text evidence="1">The sequence shown here is derived from an EMBL/GenBank/DDBJ whole genome shotgun (WGS) entry which is preliminary data.</text>
</comment>
<reference evidence="2" key="1">
    <citation type="journal article" date="2019" name="Int. J. Syst. Evol. Microbiol.">
        <title>The Global Catalogue of Microorganisms (GCM) 10K type strain sequencing project: providing services to taxonomists for standard genome sequencing and annotation.</title>
        <authorList>
            <consortium name="The Broad Institute Genomics Platform"/>
            <consortium name="The Broad Institute Genome Sequencing Center for Infectious Disease"/>
            <person name="Wu L."/>
            <person name="Ma J."/>
        </authorList>
    </citation>
    <scope>NUCLEOTIDE SEQUENCE [LARGE SCALE GENOMIC DNA]</scope>
    <source>
        <strain evidence="2">JCM 30331</strain>
    </source>
</reference>